<dbReference type="SMART" id="SM00454">
    <property type="entry name" value="SAM"/>
    <property type="match status" value="1"/>
</dbReference>
<dbReference type="InterPro" id="IPR027417">
    <property type="entry name" value="P-loop_NTPase"/>
</dbReference>
<feature type="coiled-coil region" evidence="10">
    <location>
        <begin position="551"/>
        <end position="616"/>
    </location>
</feature>
<keyword evidence="2" id="KW-0963">Cytoplasm</keyword>
<gene>
    <name evidence="14" type="ORF">BLNAU_155</name>
</gene>
<evidence type="ECO:0000313" key="15">
    <source>
        <dbReference type="Proteomes" id="UP001281761"/>
    </source>
</evidence>
<dbReference type="CDD" id="cd01367">
    <property type="entry name" value="KISc_KIF2_like"/>
    <property type="match status" value="1"/>
</dbReference>
<dbReference type="Proteomes" id="UP001281761">
    <property type="component" value="Unassembled WGS sequence"/>
</dbReference>
<organism evidence="14 15">
    <name type="scientific">Blattamonas nauphoetae</name>
    <dbReference type="NCBI Taxonomy" id="2049346"/>
    <lineage>
        <taxon>Eukaryota</taxon>
        <taxon>Metamonada</taxon>
        <taxon>Preaxostyla</taxon>
        <taxon>Oxymonadida</taxon>
        <taxon>Blattamonas</taxon>
    </lineage>
</organism>
<evidence type="ECO:0000259" key="13">
    <source>
        <dbReference type="PROSITE" id="PS50105"/>
    </source>
</evidence>
<dbReference type="InterPro" id="IPR001752">
    <property type="entry name" value="Kinesin_motor_dom"/>
</dbReference>
<evidence type="ECO:0000256" key="9">
    <source>
        <dbReference type="RuleBase" id="RU000394"/>
    </source>
</evidence>
<accession>A0ABQ9YM67</accession>
<evidence type="ECO:0000259" key="12">
    <source>
        <dbReference type="PROSITE" id="PS50067"/>
    </source>
</evidence>
<protein>
    <recommendedName>
        <fullName evidence="9">Kinesin-like protein</fullName>
    </recommendedName>
</protein>
<evidence type="ECO:0000256" key="4">
    <source>
        <dbReference type="ARBA" id="ARBA00022741"/>
    </source>
</evidence>
<keyword evidence="10" id="KW-0175">Coiled coil</keyword>
<evidence type="ECO:0000256" key="11">
    <source>
        <dbReference type="SAM" id="MobiDB-lite"/>
    </source>
</evidence>
<dbReference type="EMBL" id="JARBJD010000001">
    <property type="protein sequence ID" value="KAK2964855.1"/>
    <property type="molecule type" value="Genomic_DNA"/>
</dbReference>
<dbReference type="Gene3D" id="1.10.150.50">
    <property type="entry name" value="Transcription Factor, Ets-1"/>
    <property type="match status" value="1"/>
</dbReference>
<dbReference type="SMART" id="SM00129">
    <property type="entry name" value="KISc"/>
    <property type="match status" value="1"/>
</dbReference>
<dbReference type="InterPro" id="IPR013761">
    <property type="entry name" value="SAM/pointed_sf"/>
</dbReference>
<dbReference type="InterPro" id="IPR027640">
    <property type="entry name" value="Kinesin-like_fam"/>
</dbReference>
<dbReference type="PRINTS" id="PR00380">
    <property type="entry name" value="KINESINHEAVY"/>
</dbReference>
<dbReference type="Pfam" id="PF00536">
    <property type="entry name" value="SAM_1"/>
    <property type="match status" value="1"/>
</dbReference>
<dbReference type="PROSITE" id="PS50067">
    <property type="entry name" value="KINESIN_MOTOR_2"/>
    <property type="match status" value="1"/>
</dbReference>
<evidence type="ECO:0000256" key="5">
    <source>
        <dbReference type="ARBA" id="ARBA00022840"/>
    </source>
</evidence>
<comment type="similarity">
    <text evidence="8 9">Belongs to the TRAFAC class myosin-kinesin ATPase superfamily. Kinesin family.</text>
</comment>
<dbReference type="Pfam" id="PF00225">
    <property type="entry name" value="Kinesin"/>
    <property type="match status" value="1"/>
</dbReference>
<feature type="binding site" evidence="8">
    <location>
        <begin position="216"/>
        <end position="223"/>
    </location>
    <ligand>
        <name>ATP</name>
        <dbReference type="ChEBI" id="CHEBI:30616"/>
    </ligand>
</feature>
<feature type="region of interest" description="Disordered" evidence="11">
    <location>
        <begin position="69"/>
        <end position="120"/>
    </location>
</feature>
<dbReference type="PANTHER" id="PTHR47971:SF8">
    <property type="entry name" value="KINESIN-LIKE PROTEIN"/>
    <property type="match status" value="1"/>
</dbReference>
<evidence type="ECO:0000256" key="2">
    <source>
        <dbReference type="ARBA" id="ARBA00022490"/>
    </source>
</evidence>
<name>A0ABQ9YM67_9EUKA</name>
<reference evidence="14 15" key="1">
    <citation type="journal article" date="2022" name="bioRxiv">
        <title>Genomics of Preaxostyla Flagellates Illuminates Evolutionary Transitions and the Path Towards Mitochondrial Loss.</title>
        <authorList>
            <person name="Novak L.V.F."/>
            <person name="Treitli S.C."/>
            <person name="Pyrih J."/>
            <person name="Halakuc P."/>
            <person name="Pipaliya S.V."/>
            <person name="Vacek V."/>
            <person name="Brzon O."/>
            <person name="Soukal P."/>
            <person name="Eme L."/>
            <person name="Dacks J.B."/>
            <person name="Karnkowska A."/>
            <person name="Elias M."/>
            <person name="Hampl V."/>
        </authorList>
    </citation>
    <scope>NUCLEOTIDE SEQUENCE [LARGE SCALE GENOMIC DNA]</scope>
    <source>
        <strain evidence="14">NAU3</strain>
        <tissue evidence="14">Gut</tissue>
    </source>
</reference>
<dbReference type="PROSITE" id="PS00411">
    <property type="entry name" value="KINESIN_MOTOR_1"/>
    <property type="match status" value="1"/>
</dbReference>
<sequence length="623" mass="70072">MSNSGNSNVFSWLNAAGLSKYYPAFASENIDDDGFLRLTIQDYNRFGITAINERKSLFQLIQLLKTQQQPSTQSSIPPPVSGQGAPHSAKYDVVDPYMPHQGDSKRPPPKSSGRPADAPSYVTGSKIRVVVRKRPMNKKELGNHEIDIVTVDTDDVVSVHEQKVRVDLTKYIDRHRFRFDQVFDEDCPNEDVYRCTAQPLIESVFQGGRVTCFAYGQTGSGKTFTMMGKKDNGLYGLAGKDIFQLLRQPQYNHMHATVSFFEIYCDRLFDLLNNRKRVEALEDHSSNIVIHGLKEFDATSVNDIIAAIDAGQNARSTGTTSANADSSRSHAIFQITLKTTGKGGRGEKVVGKFSFIDLAGSERGADTRNSDRQTRMEGAEINKSLLALKECIRAMDQQHNHLPFRGSKLTMVLKDSFVGENCHTVMIANVSPNSGSCENTLNTLRYADRVKELKQGDDKVNRLIDRARGPVSTKPKKQLVAKAQPKRLAQPKPAWRGVNDDDDGMVKEEDNDDDEYDNGGDDEQEDELARTHEELITRILDEEDEFIAAHRQEVEDMMELVKKEMQLLAEVEEPGSDVDAYVKNLDKLLLQKIAKIEQLRKTLIAFQDELKMEETMSKTRNKR</sequence>
<feature type="domain" description="SAM" evidence="13">
    <location>
        <begin position="4"/>
        <end position="67"/>
    </location>
</feature>
<dbReference type="SUPFAM" id="SSF52540">
    <property type="entry name" value="P-loop containing nucleoside triphosphate hydrolases"/>
    <property type="match status" value="1"/>
</dbReference>
<dbReference type="InterPro" id="IPR036961">
    <property type="entry name" value="Kinesin_motor_dom_sf"/>
</dbReference>
<feature type="domain" description="Kinesin motor" evidence="12">
    <location>
        <begin position="126"/>
        <end position="453"/>
    </location>
</feature>
<feature type="region of interest" description="Disordered" evidence="11">
    <location>
        <begin position="462"/>
        <end position="527"/>
    </location>
</feature>
<evidence type="ECO:0000256" key="3">
    <source>
        <dbReference type="ARBA" id="ARBA00022701"/>
    </source>
</evidence>
<dbReference type="PROSITE" id="PS50105">
    <property type="entry name" value="SAM_DOMAIN"/>
    <property type="match status" value="1"/>
</dbReference>
<evidence type="ECO:0000256" key="7">
    <source>
        <dbReference type="ARBA" id="ARBA00023212"/>
    </source>
</evidence>
<dbReference type="Gene3D" id="3.40.850.10">
    <property type="entry name" value="Kinesin motor domain"/>
    <property type="match status" value="1"/>
</dbReference>
<dbReference type="PANTHER" id="PTHR47971">
    <property type="entry name" value="KINESIN-RELATED PROTEIN 6"/>
    <property type="match status" value="1"/>
</dbReference>
<keyword evidence="5 8" id="KW-0067">ATP-binding</keyword>
<evidence type="ECO:0000256" key="10">
    <source>
        <dbReference type="SAM" id="Coils"/>
    </source>
</evidence>
<comment type="subcellular location">
    <subcellularLocation>
        <location evidence="1">Cytoplasm</location>
        <location evidence="1">Cytoskeleton</location>
    </subcellularLocation>
</comment>
<dbReference type="InterPro" id="IPR001660">
    <property type="entry name" value="SAM"/>
</dbReference>
<evidence type="ECO:0000256" key="8">
    <source>
        <dbReference type="PROSITE-ProRule" id="PRU00283"/>
    </source>
</evidence>
<proteinExistence type="inferred from homology"/>
<evidence type="ECO:0000313" key="14">
    <source>
        <dbReference type="EMBL" id="KAK2964855.1"/>
    </source>
</evidence>
<keyword evidence="4 8" id="KW-0547">Nucleotide-binding</keyword>
<keyword evidence="7" id="KW-0206">Cytoskeleton</keyword>
<dbReference type="SUPFAM" id="SSF47769">
    <property type="entry name" value="SAM/Pointed domain"/>
    <property type="match status" value="1"/>
</dbReference>
<feature type="compositionally biased region" description="Acidic residues" evidence="11">
    <location>
        <begin position="509"/>
        <end position="526"/>
    </location>
</feature>
<keyword evidence="3 9" id="KW-0493">Microtubule</keyword>
<dbReference type="InterPro" id="IPR019821">
    <property type="entry name" value="Kinesin_motor_CS"/>
</dbReference>
<comment type="caution">
    <text evidence="14">The sequence shown here is derived from an EMBL/GenBank/DDBJ whole genome shotgun (WGS) entry which is preliminary data.</text>
</comment>
<evidence type="ECO:0000256" key="1">
    <source>
        <dbReference type="ARBA" id="ARBA00004245"/>
    </source>
</evidence>
<keyword evidence="6 8" id="KW-0505">Motor protein</keyword>
<keyword evidence="15" id="KW-1185">Reference proteome</keyword>
<evidence type="ECO:0000256" key="6">
    <source>
        <dbReference type="ARBA" id="ARBA00023175"/>
    </source>
</evidence>